<sequence>MYHNHQAIVNLFGGNGPLCLSFEPHDDHTVSDLKRRLASMTHIDTTDQRISTLGGRPLSDDDLLFNDPQGPVTFNLSLRLLGGKGGFGSMLRAQGGRMNAQKTTNFEACRDLQGRRIRTVNEERRLQDALAAQPEIERARQEAIKKKIEDGLKEREPKKFRFDDTQFLEDREQAMEGVKSAVSSILKKQTKKPKQQVVAMSLLFDDEMDDDDDEDDEEDDDEQPNDAEGDSESQQQQDTQKSSSEKESTKDKGKGKMSTTSSKGKQSASSSGNDDNEEDDNENNNNNKNLLSDFMEANYDEEYDSEEDEDFEENDEDEGSSSDEDLEEEDFEAEEEEDEPTDTAAATKASSSGSSKEDKGKGKVTRKRKERDE</sequence>
<dbReference type="EMBL" id="JARTCD010000070">
    <property type="protein sequence ID" value="KAJ8653860.1"/>
    <property type="molecule type" value="Genomic_DNA"/>
</dbReference>
<feature type="compositionally biased region" description="Acidic residues" evidence="9">
    <location>
        <begin position="207"/>
        <end position="231"/>
    </location>
</feature>
<dbReference type="GO" id="GO:0005737">
    <property type="term" value="C:cytoplasm"/>
    <property type="evidence" value="ECO:0007669"/>
    <property type="project" value="UniProtKB-SubCell"/>
</dbReference>
<dbReference type="GeneID" id="83217830"/>
<keyword evidence="4" id="KW-0963">Cytoplasm</keyword>
<dbReference type="GO" id="GO:0005634">
    <property type="term" value="C:nucleus"/>
    <property type="evidence" value="ECO:0007669"/>
    <property type="project" value="UniProtKB-SubCell"/>
</dbReference>
<dbReference type="InterPro" id="IPR029071">
    <property type="entry name" value="Ubiquitin-like_domsf"/>
</dbReference>
<evidence type="ECO:0000256" key="3">
    <source>
        <dbReference type="ARBA" id="ARBA00008726"/>
    </source>
</evidence>
<dbReference type="Pfam" id="PF22782">
    <property type="entry name" value="SDE2"/>
    <property type="match status" value="1"/>
</dbReference>
<keyword evidence="6" id="KW-0508">mRNA splicing</keyword>
<evidence type="ECO:0000313" key="12">
    <source>
        <dbReference type="Proteomes" id="UP001234581"/>
    </source>
</evidence>
<keyword evidence="12" id="KW-1185">Reference proteome</keyword>
<gene>
    <name evidence="11" type="ORF">O0I10_010427</name>
</gene>
<dbReference type="RefSeq" id="XP_058338774.1">
    <property type="nucleotide sequence ID" value="XM_058490407.1"/>
</dbReference>
<organism evidence="11 12">
    <name type="scientific">Lichtheimia ornata</name>
    <dbReference type="NCBI Taxonomy" id="688661"/>
    <lineage>
        <taxon>Eukaryota</taxon>
        <taxon>Fungi</taxon>
        <taxon>Fungi incertae sedis</taxon>
        <taxon>Mucoromycota</taxon>
        <taxon>Mucoromycotina</taxon>
        <taxon>Mucoromycetes</taxon>
        <taxon>Mucorales</taxon>
        <taxon>Lichtheimiaceae</taxon>
        <taxon>Lichtheimia</taxon>
    </lineage>
</organism>
<dbReference type="PANTHER" id="PTHR12786">
    <property type="entry name" value="SPLICING FACTOR SF3A-RELATED"/>
    <property type="match status" value="1"/>
</dbReference>
<keyword evidence="8" id="KW-0131">Cell cycle</keyword>
<feature type="compositionally biased region" description="Acidic residues" evidence="9">
    <location>
        <begin position="298"/>
        <end position="341"/>
    </location>
</feature>
<dbReference type="InterPro" id="IPR051421">
    <property type="entry name" value="RNA_Proc_DNA_Dmg_Regulator"/>
</dbReference>
<dbReference type="InterPro" id="IPR053822">
    <property type="entry name" value="SDE2-like_dom"/>
</dbReference>
<comment type="similarity">
    <text evidence="3">Belongs to the SDE2 family.</text>
</comment>
<dbReference type="Proteomes" id="UP001234581">
    <property type="component" value="Unassembled WGS sequence"/>
</dbReference>
<feature type="domain" description="SDE2-like" evidence="10">
    <location>
        <begin position="82"/>
        <end position="183"/>
    </location>
</feature>
<evidence type="ECO:0000256" key="9">
    <source>
        <dbReference type="SAM" id="MobiDB-lite"/>
    </source>
</evidence>
<dbReference type="SUPFAM" id="SSF54236">
    <property type="entry name" value="Ubiquitin-like"/>
    <property type="match status" value="1"/>
</dbReference>
<evidence type="ECO:0000256" key="5">
    <source>
        <dbReference type="ARBA" id="ARBA00022664"/>
    </source>
</evidence>
<protein>
    <recommendedName>
        <fullName evidence="10">SDE2-like domain-containing protein</fullName>
    </recommendedName>
</protein>
<feature type="compositionally biased region" description="Low complexity" evidence="9">
    <location>
        <begin position="232"/>
        <end position="242"/>
    </location>
</feature>
<feature type="compositionally biased region" description="Low complexity" evidence="9">
    <location>
        <begin position="256"/>
        <end position="273"/>
    </location>
</feature>
<feature type="compositionally biased region" description="Low complexity" evidence="9">
    <location>
        <begin position="342"/>
        <end position="354"/>
    </location>
</feature>
<accession>A0AAD7UV78</accession>
<keyword evidence="7" id="KW-0539">Nucleus</keyword>
<evidence type="ECO:0000256" key="8">
    <source>
        <dbReference type="ARBA" id="ARBA00023306"/>
    </source>
</evidence>
<feature type="region of interest" description="Disordered" evidence="9">
    <location>
        <begin position="207"/>
        <end position="373"/>
    </location>
</feature>
<evidence type="ECO:0000259" key="10">
    <source>
        <dbReference type="Pfam" id="PF22782"/>
    </source>
</evidence>
<comment type="subcellular location">
    <subcellularLocation>
        <location evidence="2">Cytoplasm</location>
    </subcellularLocation>
    <subcellularLocation>
        <location evidence="1">Nucleus</location>
    </subcellularLocation>
</comment>
<keyword evidence="5" id="KW-0507">mRNA processing</keyword>
<feature type="compositionally biased region" description="Basic and acidic residues" evidence="9">
    <location>
        <begin position="243"/>
        <end position="254"/>
    </location>
</feature>
<name>A0AAD7UV78_9FUNG</name>
<reference evidence="11 12" key="1">
    <citation type="submission" date="2023-03" db="EMBL/GenBank/DDBJ databases">
        <title>Genome sequence of Lichtheimia ornata CBS 291.66.</title>
        <authorList>
            <person name="Mohabir J.T."/>
            <person name="Shea T.P."/>
            <person name="Kurbessoian T."/>
            <person name="Berby B."/>
            <person name="Fontaine J."/>
            <person name="Livny J."/>
            <person name="Gnirke A."/>
            <person name="Stajich J.E."/>
            <person name="Cuomo C.A."/>
        </authorList>
    </citation>
    <scope>NUCLEOTIDE SEQUENCE [LARGE SCALE GENOMIC DNA]</scope>
    <source>
        <strain evidence="11">CBS 291.66</strain>
    </source>
</reference>
<evidence type="ECO:0000256" key="4">
    <source>
        <dbReference type="ARBA" id="ARBA00022490"/>
    </source>
</evidence>
<feature type="compositionally biased region" description="Basic residues" evidence="9">
    <location>
        <begin position="362"/>
        <end position="373"/>
    </location>
</feature>
<dbReference type="PANTHER" id="PTHR12786:SF1">
    <property type="entry name" value="SPLICING REGULATOR SDE2"/>
    <property type="match status" value="1"/>
</dbReference>
<comment type="caution">
    <text evidence="11">The sequence shown here is derived from an EMBL/GenBank/DDBJ whole genome shotgun (WGS) entry which is preliminary data.</text>
</comment>
<evidence type="ECO:0000313" key="11">
    <source>
        <dbReference type="EMBL" id="KAJ8653860.1"/>
    </source>
</evidence>
<evidence type="ECO:0000256" key="1">
    <source>
        <dbReference type="ARBA" id="ARBA00004123"/>
    </source>
</evidence>
<proteinExistence type="inferred from homology"/>
<dbReference type="GO" id="GO:0008380">
    <property type="term" value="P:RNA splicing"/>
    <property type="evidence" value="ECO:0007669"/>
    <property type="project" value="UniProtKB-KW"/>
</dbReference>
<evidence type="ECO:0000256" key="6">
    <source>
        <dbReference type="ARBA" id="ARBA00023187"/>
    </source>
</evidence>
<dbReference type="GO" id="GO:0006397">
    <property type="term" value="P:mRNA processing"/>
    <property type="evidence" value="ECO:0007669"/>
    <property type="project" value="UniProtKB-KW"/>
</dbReference>
<evidence type="ECO:0000256" key="7">
    <source>
        <dbReference type="ARBA" id="ARBA00023242"/>
    </source>
</evidence>
<evidence type="ECO:0000256" key="2">
    <source>
        <dbReference type="ARBA" id="ARBA00004496"/>
    </source>
</evidence>
<dbReference type="AlphaFoldDB" id="A0AAD7UV78"/>